<reference evidence="4 5" key="1">
    <citation type="journal article" date="2015" name="Biotechnol. Biofuels">
        <title>Enhanced degradation of softwood versus hardwood by the white-rot fungus Pycnoporus coccineus.</title>
        <authorList>
            <person name="Couturier M."/>
            <person name="Navarro D."/>
            <person name="Chevret D."/>
            <person name="Henrissat B."/>
            <person name="Piumi F."/>
            <person name="Ruiz-Duenas F.J."/>
            <person name="Martinez A.T."/>
            <person name="Grigoriev I.V."/>
            <person name="Riley R."/>
            <person name="Lipzen A."/>
            <person name="Berrin J.G."/>
            <person name="Master E.R."/>
            <person name="Rosso M.N."/>
        </authorList>
    </citation>
    <scope>NUCLEOTIDE SEQUENCE [LARGE SCALE GENOMIC DNA]</scope>
    <source>
        <strain evidence="4 5">BRFM310</strain>
    </source>
</reference>
<feature type="compositionally biased region" description="Basic and acidic residues" evidence="2">
    <location>
        <begin position="7"/>
        <end position="18"/>
    </location>
</feature>
<proteinExistence type="predicted"/>
<evidence type="ECO:0000313" key="4">
    <source>
        <dbReference type="EMBL" id="OSC97459.1"/>
    </source>
</evidence>
<dbReference type="Proteomes" id="UP000193067">
    <property type="component" value="Unassembled WGS sequence"/>
</dbReference>
<feature type="region of interest" description="Disordered" evidence="2">
    <location>
        <begin position="102"/>
        <end position="125"/>
    </location>
</feature>
<feature type="region of interest" description="Disordered" evidence="2">
    <location>
        <begin position="1"/>
        <end position="34"/>
    </location>
</feature>
<keyword evidence="3" id="KW-1133">Transmembrane helix</keyword>
<feature type="coiled-coil region" evidence="1">
    <location>
        <begin position="171"/>
        <end position="255"/>
    </location>
</feature>
<evidence type="ECO:0000256" key="1">
    <source>
        <dbReference type="SAM" id="Coils"/>
    </source>
</evidence>
<feature type="compositionally biased region" description="Low complexity" evidence="2">
    <location>
        <begin position="102"/>
        <end position="121"/>
    </location>
</feature>
<dbReference type="OrthoDB" id="2758654at2759"/>
<evidence type="ECO:0000256" key="3">
    <source>
        <dbReference type="SAM" id="Phobius"/>
    </source>
</evidence>
<accession>A0A1Y2I8N0</accession>
<gene>
    <name evidence="4" type="ORF">PYCCODRAFT_1471865</name>
</gene>
<sequence>MAPHLNIDPHDKENDPHPDVTSGSRSNNPVTPPCNLTILPDHGATLPEHITTTSSDLVDYLGDRDTKSDGLATDLDDFAPHHEDVFSGNRSLHAVAFAPTTTSSQASQASGGYDSDSSSAGVPSPTKIRVGSAMKDLSDYKLAPQPRTSVIEAEEDLECSSETGAGFIRIASEVRRQQVRLEKTITSLEQQIDDVRKHVADSLQKSADLLSRTQKSIVNERKAMEKQHEIAADKITALENRLLQAQRHIATLQAQHLADSGIIERMASEISVLWLHQEAIGGRLEHAEECEQHVQFVANRLKDYMDDITVRELGLSQGESAARLTLAEELIAHDAEVLGTSETAPVADIGDSHEWSSLRLLSARLARKIETLQGHLRPASLTAPARASSGSRFALDRDGLIDRLGKTVLTRRVLCLLIVLIVLAAFVLAILSHLHAQRLRHDAPVWMALGA</sequence>
<keyword evidence="1" id="KW-0175">Coiled coil</keyword>
<keyword evidence="5" id="KW-1185">Reference proteome</keyword>
<feature type="transmembrane region" description="Helical" evidence="3">
    <location>
        <begin position="413"/>
        <end position="434"/>
    </location>
</feature>
<keyword evidence="3" id="KW-0472">Membrane</keyword>
<protein>
    <submittedName>
        <fullName evidence="4">Uncharacterized protein</fullName>
    </submittedName>
</protein>
<keyword evidence="3" id="KW-0812">Transmembrane</keyword>
<dbReference type="EMBL" id="KZ084151">
    <property type="protein sequence ID" value="OSC97459.1"/>
    <property type="molecule type" value="Genomic_DNA"/>
</dbReference>
<organism evidence="4 5">
    <name type="scientific">Trametes coccinea (strain BRFM310)</name>
    <name type="common">Pycnoporus coccineus</name>
    <dbReference type="NCBI Taxonomy" id="1353009"/>
    <lineage>
        <taxon>Eukaryota</taxon>
        <taxon>Fungi</taxon>
        <taxon>Dikarya</taxon>
        <taxon>Basidiomycota</taxon>
        <taxon>Agaricomycotina</taxon>
        <taxon>Agaricomycetes</taxon>
        <taxon>Polyporales</taxon>
        <taxon>Polyporaceae</taxon>
        <taxon>Trametes</taxon>
    </lineage>
</organism>
<name>A0A1Y2I8N0_TRAC3</name>
<evidence type="ECO:0000256" key="2">
    <source>
        <dbReference type="SAM" id="MobiDB-lite"/>
    </source>
</evidence>
<evidence type="ECO:0000313" key="5">
    <source>
        <dbReference type="Proteomes" id="UP000193067"/>
    </source>
</evidence>
<dbReference type="AlphaFoldDB" id="A0A1Y2I8N0"/>